<protein>
    <submittedName>
        <fullName evidence="1">Uncharacterized protein</fullName>
    </submittedName>
</protein>
<evidence type="ECO:0000313" key="2">
    <source>
        <dbReference type="Proteomes" id="UP000823674"/>
    </source>
</evidence>
<keyword evidence="2" id="KW-1185">Reference proteome</keyword>
<proteinExistence type="predicted"/>
<comment type="caution">
    <text evidence="1">The sequence shown here is derived from an EMBL/GenBank/DDBJ whole genome shotgun (WGS) entry which is preliminary data.</text>
</comment>
<dbReference type="EMBL" id="JADBGQ010000008">
    <property type="protein sequence ID" value="KAG5385515.1"/>
    <property type="molecule type" value="Genomic_DNA"/>
</dbReference>
<name>A0ABQ7LG05_BRACM</name>
<evidence type="ECO:0000313" key="1">
    <source>
        <dbReference type="EMBL" id="KAG5385515.1"/>
    </source>
</evidence>
<reference evidence="1 2" key="1">
    <citation type="submission" date="2021-03" db="EMBL/GenBank/DDBJ databases">
        <authorList>
            <person name="King G.J."/>
            <person name="Bancroft I."/>
            <person name="Baten A."/>
            <person name="Bloomfield J."/>
            <person name="Borpatragohain P."/>
            <person name="He Z."/>
            <person name="Irish N."/>
            <person name="Irwin J."/>
            <person name="Liu K."/>
            <person name="Mauleon R.P."/>
            <person name="Moore J."/>
            <person name="Morris R."/>
            <person name="Ostergaard L."/>
            <person name="Wang B."/>
            <person name="Wells R."/>
        </authorList>
    </citation>
    <scope>NUCLEOTIDE SEQUENCE [LARGE SCALE GENOMIC DNA]</scope>
    <source>
        <strain evidence="1">R-o-18</strain>
        <tissue evidence="1">Leaf</tissue>
    </source>
</reference>
<sequence>MANPIPKVAVQAVGDYDDEILTYLRVLFAEVNYVAIALARERAGKKGKGRKKDPPLTKEQLIRKKKMDEIKRIDRKIENARV</sequence>
<organism evidence="1 2">
    <name type="scientific">Brassica rapa subsp. trilocularis</name>
    <dbReference type="NCBI Taxonomy" id="1813537"/>
    <lineage>
        <taxon>Eukaryota</taxon>
        <taxon>Viridiplantae</taxon>
        <taxon>Streptophyta</taxon>
        <taxon>Embryophyta</taxon>
        <taxon>Tracheophyta</taxon>
        <taxon>Spermatophyta</taxon>
        <taxon>Magnoliopsida</taxon>
        <taxon>eudicotyledons</taxon>
        <taxon>Gunneridae</taxon>
        <taxon>Pentapetalae</taxon>
        <taxon>rosids</taxon>
        <taxon>malvids</taxon>
        <taxon>Brassicales</taxon>
        <taxon>Brassicaceae</taxon>
        <taxon>Brassiceae</taxon>
        <taxon>Brassica</taxon>
    </lineage>
</organism>
<gene>
    <name evidence="1" type="primary">A09g515380.1_BraROA</name>
    <name evidence="1" type="ORF">IGI04_036985</name>
</gene>
<dbReference type="Proteomes" id="UP000823674">
    <property type="component" value="Chromosome A09"/>
</dbReference>
<accession>A0ABQ7LG05</accession>